<evidence type="ECO:0000256" key="1">
    <source>
        <dbReference type="SAM" id="SignalP"/>
    </source>
</evidence>
<keyword evidence="1" id="KW-0732">Signal</keyword>
<proteinExistence type="predicted"/>
<dbReference type="SUPFAM" id="SSF51126">
    <property type="entry name" value="Pectin lyase-like"/>
    <property type="match status" value="1"/>
</dbReference>
<feature type="signal peptide" evidence="1">
    <location>
        <begin position="1"/>
        <end position="25"/>
    </location>
</feature>
<dbReference type="SMART" id="SM00710">
    <property type="entry name" value="PbH1"/>
    <property type="match status" value="7"/>
</dbReference>
<keyword evidence="3" id="KW-1185">Reference proteome</keyword>
<comment type="caution">
    <text evidence="2">The sequence shown here is derived from an EMBL/GenBank/DDBJ whole genome shotgun (WGS) entry which is preliminary data.</text>
</comment>
<accession>A0ABV2XYC8</accession>
<reference evidence="2 3" key="1">
    <citation type="submission" date="2024-06" db="EMBL/GenBank/DDBJ databases">
        <title>The Natural Products Discovery Center: Release of the First 8490 Sequenced Strains for Exploring Actinobacteria Biosynthetic Diversity.</title>
        <authorList>
            <person name="Kalkreuter E."/>
            <person name="Kautsar S.A."/>
            <person name="Yang D."/>
            <person name="Bader C.D."/>
            <person name="Teijaro C.N."/>
            <person name="Fluegel L."/>
            <person name="Davis C.M."/>
            <person name="Simpson J.R."/>
            <person name="Lauterbach L."/>
            <person name="Steele A.D."/>
            <person name="Gui C."/>
            <person name="Meng S."/>
            <person name="Li G."/>
            <person name="Viehrig K."/>
            <person name="Ye F."/>
            <person name="Su P."/>
            <person name="Kiefer A.F."/>
            <person name="Nichols A."/>
            <person name="Cepeda A.J."/>
            <person name="Yan W."/>
            <person name="Fan B."/>
            <person name="Jiang Y."/>
            <person name="Adhikari A."/>
            <person name="Zheng C.-J."/>
            <person name="Schuster L."/>
            <person name="Cowan T.M."/>
            <person name="Smanski M.J."/>
            <person name="Chevrette M.G."/>
            <person name="De Carvalho L.P.S."/>
            <person name="Shen B."/>
        </authorList>
    </citation>
    <scope>NUCLEOTIDE SEQUENCE [LARGE SCALE GENOMIC DNA]</scope>
    <source>
        <strain evidence="2 3">NPDC019583</strain>
    </source>
</reference>
<feature type="chain" id="PRO_5047026172" evidence="1">
    <location>
        <begin position="26"/>
        <end position="366"/>
    </location>
</feature>
<organism evidence="2 3">
    <name type="scientific">Streptomyces olindensis</name>
    <dbReference type="NCBI Taxonomy" id="358823"/>
    <lineage>
        <taxon>Bacteria</taxon>
        <taxon>Bacillati</taxon>
        <taxon>Actinomycetota</taxon>
        <taxon>Actinomycetes</taxon>
        <taxon>Kitasatosporales</taxon>
        <taxon>Streptomycetaceae</taxon>
        <taxon>Streptomyces</taxon>
    </lineage>
</organism>
<dbReference type="Gene3D" id="2.160.20.10">
    <property type="entry name" value="Single-stranded right-handed beta-helix, Pectin lyase-like"/>
    <property type="match status" value="1"/>
</dbReference>
<dbReference type="EMBL" id="JBEYBN010000031">
    <property type="protein sequence ID" value="MEU2269021.1"/>
    <property type="molecule type" value="Genomic_DNA"/>
</dbReference>
<dbReference type="Proteomes" id="UP001550603">
    <property type="component" value="Unassembled WGS sequence"/>
</dbReference>
<evidence type="ECO:0000313" key="3">
    <source>
        <dbReference type="Proteomes" id="UP001550603"/>
    </source>
</evidence>
<protein>
    <submittedName>
        <fullName evidence="2">Right-handed parallel beta-helix repeat-containing protein</fullName>
    </submittedName>
</protein>
<dbReference type="InterPro" id="IPR002612">
    <property type="entry name" value="Adeno_E1B_55kDa"/>
</dbReference>
<dbReference type="InterPro" id="IPR011050">
    <property type="entry name" value="Pectin_lyase_fold/virulence"/>
</dbReference>
<dbReference type="InterPro" id="IPR006626">
    <property type="entry name" value="PbH1"/>
</dbReference>
<dbReference type="RefSeq" id="WP_359790382.1">
    <property type="nucleotide sequence ID" value="NZ_JBEYBN010000031.1"/>
</dbReference>
<name>A0ABV2XYC8_9ACTN</name>
<gene>
    <name evidence="2" type="ORF">ABZ568_21945</name>
</gene>
<sequence>MKIFKNSRPMTRRSMLALTSVPLLAAVRLPSSGSGRVLVTDYATPQLAADAAEGKRLVFPTGRTYTVTSLSIPANCYVEGNGSTLRFPDNSTSSAMQSDEILRVSGSGVTIDNLKFDGRAANQGATWSQFRHCLRIHGNMSNVTVKNCEFRNIIGDGVYVNIGSSAKNCIIGPNNTFSSDYFNRNGVSVITGTHIEVHGNTFTKCSRSGMPGPIDLEPNSSSDTLSDVSVHHNTIIGGSTPGTGTLPGIVYSGFQNAAADNIAIHDNDISGSRFTDGILIIGMSDGPFNAAKNLNVYNNNIHDIGNANRFGVSINYHIGAHVYDNTFNGMQWAIYNYKGALGTSTGNTFIGVTRQITDDEPDSMQV</sequence>
<dbReference type="Pfam" id="PF01696">
    <property type="entry name" value="Adeno_E1B_55K"/>
    <property type="match status" value="1"/>
</dbReference>
<dbReference type="InterPro" id="IPR012334">
    <property type="entry name" value="Pectin_lyas_fold"/>
</dbReference>
<evidence type="ECO:0000313" key="2">
    <source>
        <dbReference type="EMBL" id="MEU2269021.1"/>
    </source>
</evidence>